<dbReference type="STRING" id="6279.A0A1P6BU95"/>
<evidence type="ECO:0000313" key="11">
    <source>
        <dbReference type="Proteomes" id="UP000006672"/>
    </source>
</evidence>
<feature type="chain" id="PRO_5023852503" description="acid phosphatase" evidence="8">
    <location>
        <begin position="19"/>
        <end position="440"/>
    </location>
</feature>
<dbReference type="CTD" id="6099864"/>
<keyword evidence="6" id="KW-1015">Disulfide bond</keyword>
<evidence type="ECO:0000256" key="5">
    <source>
        <dbReference type="ARBA" id="ARBA00022801"/>
    </source>
</evidence>
<keyword evidence="7" id="KW-0325">Glycoprotein</keyword>
<dbReference type="WBParaSite" id="Bm2418a.1">
    <property type="protein sequence ID" value="Bm2418a.1"/>
    <property type="gene ID" value="WBGene00222679"/>
</dbReference>
<accession>A0A4E9F9G3</accession>
<evidence type="ECO:0000313" key="12">
    <source>
        <dbReference type="WBParaSite" id="Bm2418a.1"/>
    </source>
</evidence>
<dbReference type="InterPro" id="IPR029033">
    <property type="entry name" value="His_PPase_superfam"/>
</dbReference>
<evidence type="ECO:0000256" key="7">
    <source>
        <dbReference type="ARBA" id="ARBA00023180"/>
    </source>
</evidence>
<gene>
    <name evidence="9 12" type="primary">Bm2418</name>
    <name evidence="10" type="ORF">BM_BM2418</name>
    <name evidence="9" type="ORF">BM_Bm2418</name>
</gene>
<evidence type="ECO:0000256" key="6">
    <source>
        <dbReference type="ARBA" id="ARBA00023157"/>
    </source>
</evidence>
<evidence type="ECO:0000256" key="3">
    <source>
        <dbReference type="ARBA" id="ARBA00012646"/>
    </source>
</evidence>
<dbReference type="OrthoDB" id="258392at2759"/>
<dbReference type="PROSITE" id="PS00616">
    <property type="entry name" value="HIS_ACID_PHOSPHAT_1"/>
    <property type="match status" value="1"/>
</dbReference>
<organism evidence="9">
    <name type="scientific">Brugia malayi</name>
    <name type="common">Filarial nematode worm</name>
    <dbReference type="NCBI Taxonomy" id="6279"/>
    <lineage>
        <taxon>Eukaryota</taxon>
        <taxon>Metazoa</taxon>
        <taxon>Ecdysozoa</taxon>
        <taxon>Nematoda</taxon>
        <taxon>Chromadorea</taxon>
        <taxon>Rhabditida</taxon>
        <taxon>Spirurina</taxon>
        <taxon>Spiruromorpha</taxon>
        <taxon>Filarioidea</taxon>
        <taxon>Onchocercidae</taxon>
        <taxon>Brugia</taxon>
    </lineage>
</organism>
<dbReference type="CDD" id="cd07061">
    <property type="entry name" value="HP_HAP_like"/>
    <property type="match status" value="1"/>
</dbReference>
<comment type="similarity">
    <text evidence="2">Belongs to the histidine acid phosphatase family.</text>
</comment>
<evidence type="ECO:0000313" key="9">
    <source>
        <dbReference type="EMBL" id="CDP91670.1"/>
    </source>
</evidence>
<proteinExistence type="inferred from homology"/>
<name>A0A1P6BU95_BRUMA</name>
<dbReference type="PANTHER" id="PTHR11567:SF211">
    <property type="entry name" value="PROSTATIC ACID PHOSPHATASE"/>
    <property type="match status" value="1"/>
</dbReference>
<accession>A0A1P6BU95</accession>
<dbReference type="GeneID" id="6099864"/>
<dbReference type="RefSeq" id="XP_042934319.1">
    <property type="nucleotide sequence ID" value="XM_043078385.1"/>
</dbReference>
<reference evidence="9 11" key="1">
    <citation type="journal article" date="2007" name="Science">
        <title>Draft genome of the filarial nematode parasite Brugia malayi.</title>
        <authorList>
            <person name="Ghedin E."/>
            <person name="Wang S."/>
            <person name="Spiro D."/>
            <person name="Caler E."/>
            <person name="Zhao Q."/>
            <person name="Crabtree J."/>
            <person name="Allen J.E."/>
            <person name="Delcher A.L."/>
            <person name="Guiliano D.B."/>
            <person name="Miranda-Saavedra D."/>
            <person name="Angiuoli S.V."/>
            <person name="Creasy T."/>
            <person name="Amedeo P."/>
            <person name="Haas B."/>
            <person name="El-Sayed N.M."/>
            <person name="Wortman J.R."/>
            <person name="Feldblyum T."/>
            <person name="Tallon L."/>
            <person name="Schatz M."/>
            <person name="Shumway M."/>
            <person name="Koo H."/>
            <person name="Salzberg S.L."/>
            <person name="Schobel S."/>
            <person name="Pertea M."/>
            <person name="Pop M."/>
            <person name="White O."/>
            <person name="Barton G.J."/>
            <person name="Carlow C.K."/>
            <person name="Crawford M.J."/>
            <person name="Daub J."/>
            <person name="Dimmic M.W."/>
            <person name="Estes C.F."/>
            <person name="Foster J.M."/>
            <person name="Ganatra M."/>
            <person name="Gregory W.F."/>
            <person name="Johnson N.M."/>
            <person name="Jin J."/>
            <person name="Komuniecki R."/>
            <person name="Korf I."/>
            <person name="Kumar S."/>
            <person name="Laney S."/>
            <person name="Li B.W."/>
            <person name="Li W."/>
            <person name="Lindblom T.H."/>
            <person name="Lustigman S."/>
            <person name="Ma D."/>
            <person name="Maina C.V."/>
            <person name="Martin D.M."/>
            <person name="McCarter J.P."/>
            <person name="McReynolds L."/>
            <person name="Mitreva M."/>
            <person name="Nutman T.B."/>
            <person name="Parkinson J."/>
            <person name="Peregrin-Alvarez J.M."/>
            <person name="Poole C."/>
            <person name="Ren Q."/>
            <person name="Saunders L."/>
            <person name="Sluder A.E."/>
            <person name="Smith K."/>
            <person name="Stanke M."/>
            <person name="Unnasch T.R."/>
            <person name="Ware J."/>
            <person name="Wei A.D."/>
            <person name="Weil G."/>
            <person name="Williams D.J."/>
            <person name="Zhang Y."/>
            <person name="Williams S.A."/>
            <person name="Fraser-Liggett C."/>
            <person name="Slatko B."/>
            <person name="Blaxter M.L."/>
            <person name="Scott A.L."/>
        </authorList>
    </citation>
    <scope>NUCLEOTIDE SEQUENCE</scope>
    <source>
        <strain evidence="9 11">FR3</strain>
    </source>
</reference>
<dbReference type="Pfam" id="PF00328">
    <property type="entry name" value="His_Phos_2"/>
    <property type="match status" value="1"/>
</dbReference>
<dbReference type="KEGG" id="bmy:BM_BM2418"/>
<evidence type="ECO:0000313" key="10">
    <source>
        <dbReference type="EMBL" id="VIO93485.1"/>
    </source>
</evidence>
<evidence type="ECO:0000256" key="2">
    <source>
        <dbReference type="ARBA" id="ARBA00005375"/>
    </source>
</evidence>
<keyword evidence="11" id="KW-1185">Reference proteome</keyword>
<evidence type="ECO:0000256" key="1">
    <source>
        <dbReference type="ARBA" id="ARBA00000032"/>
    </source>
</evidence>
<reference evidence="12" key="4">
    <citation type="submission" date="2019-12" db="UniProtKB">
        <authorList>
            <consortium name="WormBaseParasite"/>
        </authorList>
    </citation>
    <scope>IDENTIFICATION</scope>
</reference>
<dbReference type="Gene3D" id="3.40.50.1240">
    <property type="entry name" value="Phosphoglycerate mutase-like"/>
    <property type="match status" value="1"/>
</dbReference>
<dbReference type="SUPFAM" id="SSF53254">
    <property type="entry name" value="Phosphoglycerate mutase-like"/>
    <property type="match status" value="1"/>
</dbReference>
<dbReference type="EC" id="3.1.3.2" evidence="3"/>
<protein>
    <recommendedName>
        <fullName evidence="3">acid phosphatase</fullName>
        <ecNumber evidence="3">3.1.3.2</ecNumber>
    </recommendedName>
</protein>
<evidence type="ECO:0000256" key="4">
    <source>
        <dbReference type="ARBA" id="ARBA00022729"/>
    </source>
</evidence>
<dbReference type="GO" id="GO:0003993">
    <property type="term" value="F:acid phosphatase activity"/>
    <property type="evidence" value="ECO:0007669"/>
    <property type="project" value="UniProtKB-EC"/>
</dbReference>
<dbReference type="PANTHER" id="PTHR11567">
    <property type="entry name" value="ACID PHOSPHATASE-RELATED"/>
    <property type="match status" value="1"/>
</dbReference>
<comment type="catalytic activity">
    <reaction evidence="1">
        <text>a phosphate monoester + H2O = an alcohol + phosphate</text>
        <dbReference type="Rhea" id="RHEA:15017"/>
        <dbReference type="ChEBI" id="CHEBI:15377"/>
        <dbReference type="ChEBI" id="CHEBI:30879"/>
        <dbReference type="ChEBI" id="CHEBI:43474"/>
        <dbReference type="ChEBI" id="CHEBI:67140"/>
        <dbReference type="EC" id="3.1.3.2"/>
    </reaction>
</comment>
<dbReference type="EMBL" id="LN856498">
    <property type="protein sequence ID" value="CDP91670.1"/>
    <property type="molecule type" value="Genomic_DNA"/>
</dbReference>
<keyword evidence="4 8" id="KW-0732">Signal</keyword>
<feature type="signal peptide" evidence="8">
    <location>
        <begin position="1"/>
        <end position="18"/>
    </location>
</feature>
<reference evidence="9" key="2">
    <citation type="submission" date="2012-12" db="EMBL/GenBank/DDBJ databases">
        <authorList>
            <consortium name="WormBase Consortium"/>
            <person name="Ghedin E."/>
            <person name="Paulini M."/>
        </authorList>
    </citation>
    <scope>NUCLEOTIDE SEQUENCE</scope>
    <source>
        <strain evidence="9">FR3</strain>
    </source>
</reference>
<dbReference type="Proteomes" id="UP000006672">
    <property type="component" value="Unassembled WGS sequence"/>
</dbReference>
<dbReference type="FunCoup" id="A0A1P6BU95">
    <property type="interactions" value="57"/>
</dbReference>
<dbReference type="EMBL" id="CAAKNF010000193">
    <property type="protein sequence ID" value="VIO93485.1"/>
    <property type="molecule type" value="Genomic_DNA"/>
</dbReference>
<reference evidence="10" key="3">
    <citation type="submission" date="2019-04" db="EMBL/GenBank/DDBJ databases">
        <authorList>
            <person name="Howe K."/>
            <person name="Paulini M."/>
            <person name="Williams G."/>
        </authorList>
    </citation>
    <scope>NUCLEOTIDE SEQUENCE [LARGE SCALE GENOMIC DNA]</scope>
    <source>
        <strain evidence="10">FR3</strain>
    </source>
</reference>
<dbReference type="InterPro" id="IPR050645">
    <property type="entry name" value="Histidine_acid_phosphatase"/>
</dbReference>
<dbReference type="InterPro" id="IPR000560">
    <property type="entry name" value="His_Pase_clade-2"/>
</dbReference>
<keyword evidence="5" id="KW-0378">Hydrolase</keyword>
<evidence type="ECO:0000256" key="8">
    <source>
        <dbReference type="SAM" id="SignalP"/>
    </source>
</evidence>
<dbReference type="InterPro" id="IPR033379">
    <property type="entry name" value="Acid_Pase_AS"/>
</dbReference>
<sequence length="440" mass="50710">MHSIQLLIVIAILLLVECDELLLLQAIWRHGDRSPIQSCKGYPIQTQHWPQGKGQLTAEGMAQQVKLGKIIYNRYVDSLNFLSPYYDAHQIYVRSTDVNRTLMSAMANFIGFYNNPSQNERIGIDFPNATEWPRGFVAVPIHTVADETDYIGNPDANCPRQEWLSKMVQQTPEWKNLTKNYVKVLKELETICKQSIALTDVWFCVDTFYCEKMHAFTTPVSSLLYDQLEQLNNEIQNYENGLNLQPFEEVDFKHEIGKIRGGSILWSMLNHFDLKLHCLKSENFESANCTWMKDLKYYAYSAHDTTLAALMCTLDAKHKILINGGYPKYSAAMFFELWNTTNGPGLKVYYHRDFTEDQLEDVTDLLDHCSEHMDSNGFCNYEKFRTNGIVYYPGNEDELCQDTKSKRTSFNPDEYETKATSTVTLAPVAYILLLLQVFIS</sequence>
<dbReference type="AlphaFoldDB" id="A0A1P6BU95"/>